<evidence type="ECO:0000256" key="1">
    <source>
        <dbReference type="SAM" id="MobiDB-lite"/>
    </source>
</evidence>
<organism evidence="3 4">
    <name type="scientific">Nocardia ignorata</name>
    <dbReference type="NCBI Taxonomy" id="145285"/>
    <lineage>
        <taxon>Bacteria</taxon>
        <taxon>Bacillati</taxon>
        <taxon>Actinomycetota</taxon>
        <taxon>Actinomycetes</taxon>
        <taxon>Mycobacteriales</taxon>
        <taxon>Nocardiaceae</taxon>
        <taxon>Nocardia</taxon>
    </lineage>
</organism>
<evidence type="ECO:0000259" key="2">
    <source>
        <dbReference type="Pfam" id="PF23275"/>
    </source>
</evidence>
<dbReference type="InterPro" id="IPR057037">
    <property type="entry name" value="TPR_rep_actino"/>
</dbReference>
<accession>A0A4V6PUV3</accession>
<dbReference type="Proteomes" id="UP000295087">
    <property type="component" value="Unassembled WGS sequence"/>
</dbReference>
<feature type="domain" description="TPR repeat" evidence="2">
    <location>
        <begin position="222"/>
        <end position="488"/>
    </location>
</feature>
<reference evidence="3 4" key="1">
    <citation type="submission" date="2019-03" db="EMBL/GenBank/DDBJ databases">
        <title>Genomic Encyclopedia of Type Strains, Phase IV (KMG-IV): sequencing the most valuable type-strain genomes for metagenomic binning, comparative biology and taxonomic classification.</title>
        <authorList>
            <person name="Goeker M."/>
        </authorList>
    </citation>
    <scope>NUCLEOTIDE SEQUENCE [LARGE SCALE GENOMIC DNA]</scope>
    <source>
        <strain evidence="3 4">DSM 44496</strain>
    </source>
</reference>
<sequence>MVTRANVEAWKPEKLSEWAQELEDDTTAYETQLGSMITHFQGTTWQGAAYSAAYDRFYEENDQGRRLSIEIRDIATALRGADSRLANERRVLLSRVTEAETDADCPVGLTVDDSWKVSAKPYTESDYTDEQKKKIKDRITHHQGLIDSAKTSLLTAATEATTAINTASDEVRVRGDQLGNGLDVPTPTAVDVAALGRQDGETIADGKLSDEEIAQISARLGQAGLTPEQLQALANGEEVTVPQSTMDYLNNLYDKAGRDGLIDLADRLVIDGSPESLELRENLANGLLTLSNEDIVTRAANGEVADRGGWNQLHPEVRELIGTRPGLNGSPDGNTRDLPDDYRSNFGPNMDRWAGVQAYTKDMRGFGQFLAASDQSYIPGERFGVELDRQAANQAWILDNGGYQAYTGDNNEPEWLARTEHSANDLLSVGSRNNDSSYALLTGNGSEELFGKDVPGQSYEKYDPQVVRGIFQHDWADNGTAAGQMVSWIGTESHEVGADGKPTTDALQAREALTRLPELLTPREEVDDPNDDKPDRHRSGGIDVEEFNKIEMGFVNNPELARGLSVAMGSNLESWDNHLVPGTAYLPEHGEAQLAVTDANRLLYLASQSEGGRLTLEMARTAHEADILNAAFTQQEMPPSKYLEQHLSDLATLDGRISNAAANALTFQDQYTVNEYNDAQQNIYDNKKAAAKLVDQILMGSVDVGLDYTKGLTQDSYGLGAATGVEGGKKVTAMLGEGLIEGAIMSYVDEPEKLSVEYPDGATMNALAVNEFQQKILNYQFERGELNNMNLIDPQTGRPINLNENVPEETQRQLKTYMLSHGFQPLVESYTTKYGLTTLSGTGLGASSLSVIRTGIEMASK</sequence>
<feature type="compositionally biased region" description="Basic and acidic residues" evidence="1">
    <location>
        <begin position="531"/>
        <end position="540"/>
    </location>
</feature>
<name>A0A4V6PUV3_NOCIG</name>
<dbReference type="AlphaFoldDB" id="A0A4V6PUV3"/>
<feature type="region of interest" description="Disordered" evidence="1">
    <location>
        <begin position="516"/>
        <end position="542"/>
    </location>
</feature>
<gene>
    <name evidence="3" type="ORF">DFR75_1011927</name>
</gene>
<keyword evidence="4" id="KW-1185">Reference proteome</keyword>
<evidence type="ECO:0000313" key="4">
    <source>
        <dbReference type="Proteomes" id="UP000295087"/>
    </source>
</evidence>
<dbReference type="Pfam" id="PF23275">
    <property type="entry name" value="TPR_23"/>
    <property type="match status" value="1"/>
</dbReference>
<comment type="caution">
    <text evidence="3">The sequence shown here is derived from an EMBL/GenBank/DDBJ whole genome shotgun (WGS) entry which is preliminary data.</text>
</comment>
<dbReference type="EMBL" id="SNXK01000001">
    <property type="protein sequence ID" value="TDP42809.1"/>
    <property type="molecule type" value="Genomic_DNA"/>
</dbReference>
<protein>
    <recommendedName>
        <fullName evidence="2">TPR repeat domain-containing protein</fullName>
    </recommendedName>
</protein>
<dbReference type="RefSeq" id="WP_067484879.1">
    <property type="nucleotide sequence ID" value="NZ_SNXK01000001.1"/>
</dbReference>
<proteinExistence type="predicted"/>
<evidence type="ECO:0000313" key="3">
    <source>
        <dbReference type="EMBL" id="TDP42809.1"/>
    </source>
</evidence>